<keyword evidence="1" id="KW-0472">Membrane</keyword>
<feature type="transmembrane region" description="Helical" evidence="1">
    <location>
        <begin position="152"/>
        <end position="171"/>
    </location>
</feature>
<keyword evidence="1" id="KW-1133">Transmembrane helix</keyword>
<feature type="transmembrane region" description="Helical" evidence="1">
    <location>
        <begin position="114"/>
        <end position="132"/>
    </location>
</feature>
<sequence length="292" mass="33626">MSQSKHKYVNGRTKDKDIFSDDLNEIGIDNDATGNWIIIIIFLLPVIILILSNINYNSWGINVEGTYDTISENIYFQIICFGFIAIMLLLYFVDFIRNSLTLKKDKWQKDINKRLPRFIIWIIMVSIVIFFYYKNISSNLSNVNIADSTTTIIAVCTISLVAIVFLGNWVFKSDLYEGLGEKSETYKYNANDYDVTYHDSVEDLIAQNTVTGITRVVNENGELVELKGPIEKTPPYFNSPSMYKYGLAAYVPNYTDSVYLSKTHGIHKENEEHEFKIPNYPSSNLKYENNEL</sequence>
<keyword evidence="1" id="KW-0812">Transmembrane</keyword>
<dbReference type="AlphaFoldDB" id="A0A6C0C1X9"/>
<feature type="transmembrane region" description="Helical" evidence="1">
    <location>
        <begin position="36"/>
        <end position="54"/>
    </location>
</feature>
<proteinExistence type="predicted"/>
<dbReference type="EMBL" id="MN739314">
    <property type="protein sequence ID" value="QHS98312.1"/>
    <property type="molecule type" value="Genomic_DNA"/>
</dbReference>
<organism evidence="2">
    <name type="scientific">viral metagenome</name>
    <dbReference type="NCBI Taxonomy" id="1070528"/>
    <lineage>
        <taxon>unclassified sequences</taxon>
        <taxon>metagenomes</taxon>
        <taxon>organismal metagenomes</taxon>
    </lineage>
</organism>
<reference evidence="2" key="1">
    <citation type="journal article" date="2020" name="Nature">
        <title>Giant virus diversity and host interactions through global metagenomics.</title>
        <authorList>
            <person name="Schulz F."/>
            <person name="Roux S."/>
            <person name="Paez-Espino D."/>
            <person name="Jungbluth S."/>
            <person name="Walsh D.A."/>
            <person name="Denef V.J."/>
            <person name="McMahon K.D."/>
            <person name="Konstantinidis K.T."/>
            <person name="Eloe-Fadrosh E.A."/>
            <person name="Kyrpides N.C."/>
            <person name="Woyke T."/>
        </authorList>
    </citation>
    <scope>NUCLEOTIDE SEQUENCE</scope>
    <source>
        <strain evidence="2">GVMAG-M-3300020182-84</strain>
    </source>
</reference>
<evidence type="ECO:0000313" key="2">
    <source>
        <dbReference type="EMBL" id="QHS98312.1"/>
    </source>
</evidence>
<evidence type="ECO:0000256" key="1">
    <source>
        <dbReference type="SAM" id="Phobius"/>
    </source>
</evidence>
<protein>
    <submittedName>
        <fullName evidence="2">Uncharacterized protein</fullName>
    </submittedName>
</protein>
<accession>A0A6C0C1X9</accession>
<name>A0A6C0C1X9_9ZZZZ</name>
<feature type="transmembrane region" description="Helical" evidence="1">
    <location>
        <begin position="74"/>
        <end position="93"/>
    </location>
</feature>